<evidence type="ECO:0000313" key="1">
    <source>
        <dbReference type="EMBL" id="JAC84534.1"/>
    </source>
</evidence>
<name>A0A061SN90_9CHLO</name>
<proteinExistence type="predicted"/>
<gene>
    <name evidence="1" type="ORF">TSPGSL018_751</name>
</gene>
<protein>
    <submittedName>
        <fullName evidence="1">Uncharacterized protein</fullName>
    </submittedName>
</protein>
<sequence>MALPLCCLGSRHPICSTLFDWIAFPRPPVLYRFALSIPSWKCPFSFSIIVDLHFLRCLTFHQGSPPCCVPPLHTDFESLPTSPCASVGCLLSTSVPLLPEGDARNRSALSVGICLIHDGPAYAPWRPFKPAGDNCRIRSRSNVTVFAP</sequence>
<dbReference type="AlphaFoldDB" id="A0A061SN90"/>
<reference evidence="1" key="1">
    <citation type="submission" date="2014-05" db="EMBL/GenBank/DDBJ databases">
        <title>The transcriptome of the halophilic microalga Tetraselmis sp. GSL018 isolated from the Great Salt Lake, Utah.</title>
        <authorList>
            <person name="Jinkerson R.E."/>
            <person name="D'Adamo S."/>
            <person name="Posewitz M.C."/>
        </authorList>
    </citation>
    <scope>NUCLEOTIDE SEQUENCE</scope>
    <source>
        <strain evidence="1">GSL018</strain>
    </source>
</reference>
<dbReference type="EMBL" id="GBEZ01000348">
    <property type="protein sequence ID" value="JAC84534.1"/>
    <property type="molecule type" value="Transcribed_RNA"/>
</dbReference>
<accession>A0A061SN90</accession>
<organism evidence="1">
    <name type="scientific">Tetraselmis sp. GSL018</name>
    <dbReference type="NCBI Taxonomy" id="582737"/>
    <lineage>
        <taxon>Eukaryota</taxon>
        <taxon>Viridiplantae</taxon>
        <taxon>Chlorophyta</taxon>
        <taxon>core chlorophytes</taxon>
        <taxon>Chlorodendrophyceae</taxon>
        <taxon>Chlorodendrales</taxon>
        <taxon>Chlorodendraceae</taxon>
        <taxon>Tetraselmis</taxon>
    </lineage>
</organism>